<evidence type="ECO:0000313" key="6">
    <source>
        <dbReference type="Proteomes" id="UP001181347"/>
    </source>
</evidence>
<dbReference type="InterPro" id="IPR001296">
    <property type="entry name" value="Glyco_trans_1"/>
</dbReference>
<dbReference type="EC" id="2.4.-.-" evidence="4"/>
<accession>A0AAE4LMZ3</accession>
<dbReference type="AlphaFoldDB" id="A0AAE4LMZ3"/>
<evidence type="ECO:0000313" key="3">
    <source>
        <dbReference type="EMBL" id="KAA3160682.1"/>
    </source>
</evidence>
<feature type="domain" description="Glycosyl transferase family 1" evidence="2">
    <location>
        <begin position="185"/>
        <end position="330"/>
    </location>
</feature>
<name>A0AAE4LMZ3_9BACT</name>
<dbReference type="GO" id="GO:0009103">
    <property type="term" value="P:lipopolysaccharide biosynthetic process"/>
    <property type="evidence" value="ECO:0007669"/>
    <property type="project" value="TreeGrafter"/>
</dbReference>
<organism evidence="4 6">
    <name type="scientific">Alistipes finegoldii</name>
    <dbReference type="NCBI Taxonomy" id="214856"/>
    <lineage>
        <taxon>Bacteria</taxon>
        <taxon>Pseudomonadati</taxon>
        <taxon>Bacteroidota</taxon>
        <taxon>Bacteroidia</taxon>
        <taxon>Bacteroidales</taxon>
        <taxon>Rikenellaceae</taxon>
        <taxon>Alistipes</taxon>
    </lineage>
</organism>
<evidence type="ECO:0000313" key="5">
    <source>
        <dbReference type="Proteomes" id="UP000324870"/>
    </source>
</evidence>
<proteinExistence type="predicted"/>
<protein>
    <submittedName>
        <fullName evidence="4">Glycosyltransferase</fullName>
        <ecNumber evidence="4">2.4.-.-</ecNumber>
    </submittedName>
</protein>
<keyword evidence="4" id="KW-0328">Glycosyltransferase</keyword>
<keyword evidence="1 4" id="KW-0808">Transferase</keyword>
<dbReference type="SUPFAM" id="SSF53756">
    <property type="entry name" value="UDP-Glycosyltransferase/glycogen phosphorylase"/>
    <property type="match status" value="1"/>
</dbReference>
<dbReference type="RefSeq" id="WP_014775261.1">
    <property type="nucleotide sequence ID" value="NZ_BAAFKU010000006.1"/>
</dbReference>
<sequence length="366" mass="42271">MKVYLVDYIGMHCGMHYYNDAFCRVLSAVPGLDVSVLSNYAGENDGRPFFLHQYKGNRLRKICCLLRNYLMLFCFVLRNKKACFVYLAYGNSIDLPFMYIVSLAKKSIIDIHEAIAQNADDNAGLKRCFRKVYSERFATVIVHSQRTNDLLEEYGYRGNRLFVPHFKYCFSKNYDIRRLGADIVSAIAEDKVNILFFGNITYDKGIDILISAVNSLEPELRCKANVIIAGKDFDGTVHRVQPSDKAAFKIVLRHIEDDELVYLYEHTDYVALPYRKTSQSGILEMAFYFRKPILASDVPYFRRMLTEFPSFGILSGKDVPAYAETLASVIGLHSSADYFTDKDYFRYTNRSEIEAFKKQFAIWIKR</sequence>
<dbReference type="Gene3D" id="3.40.50.2000">
    <property type="entry name" value="Glycogen Phosphorylase B"/>
    <property type="match status" value="1"/>
</dbReference>
<reference evidence="3 5" key="1">
    <citation type="journal article" date="2019" name="Nat. Med.">
        <title>A library of human gut bacterial isolates paired with longitudinal multiomics data enables mechanistic microbiome research.</title>
        <authorList>
            <person name="Poyet M."/>
            <person name="Groussin M."/>
            <person name="Gibbons S.M."/>
            <person name="Avila-Pacheco J."/>
            <person name="Jiang X."/>
            <person name="Kearney S.M."/>
            <person name="Perrotta A.R."/>
            <person name="Berdy B."/>
            <person name="Zhao S."/>
            <person name="Lieberman T.D."/>
            <person name="Swanson P.K."/>
            <person name="Smith M."/>
            <person name="Roesemann S."/>
            <person name="Alexander J.E."/>
            <person name="Rich S.A."/>
            <person name="Livny J."/>
            <person name="Vlamakis H."/>
            <person name="Clish C."/>
            <person name="Bullock K."/>
            <person name="Deik A."/>
            <person name="Scott J."/>
            <person name="Pierce K.A."/>
            <person name="Xavier R.J."/>
            <person name="Alm E.J."/>
        </authorList>
    </citation>
    <scope>NUCLEOTIDE SEQUENCE [LARGE SCALE GENOMIC DNA]</scope>
    <source>
        <strain evidence="3 5">BIOML-A1</strain>
    </source>
</reference>
<gene>
    <name evidence="3" type="ORF">F2A26_02780</name>
    <name evidence="4" type="ORF">RVH17_12995</name>
</gene>
<dbReference type="Proteomes" id="UP000324870">
    <property type="component" value="Unassembled WGS sequence"/>
</dbReference>
<dbReference type="Pfam" id="PF00534">
    <property type="entry name" value="Glycos_transf_1"/>
    <property type="match status" value="1"/>
</dbReference>
<evidence type="ECO:0000256" key="1">
    <source>
        <dbReference type="ARBA" id="ARBA00022679"/>
    </source>
</evidence>
<dbReference type="Proteomes" id="UP001181347">
    <property type="component" value="Unassembled WGS sequence"/>
</dbReference>
<dbReference type="EMBL" id="JAWDES010000005">
    <property type="protein sequence ID" value="MDU0261007.1"/>
    <property type="molecule type" value="Genomic_DNA"/>
</dbReference>
<evidence type="ECO:0000259" key="2">
    <source>
        <dbReference type="Pfam" id="PF00534"/>
    </source>
</evidence>
<dbReference type="PANTHER" id="PTHR46401">
    <property type="entry name" value="GLYCOSYLTRANSFERASE WBBK-RELATED"/>
    <property type="match status" value="1"/>
</dbReference>
<keyword evidence="5" id="KW-1185">Reference proteome</keyword>
<dbReference type="PANTHER" id="PTHR46401:SF2">
    <property type="entry name" value="GLYCOSYLTRANSFERASE WBBK-RELATED"/>
    <property type="match status" value="1"/>
</dbReference>
<evidence type="ECO:0000313" key="4">
    <source>
        <dbReference type="EMBL" id="MDU0261007.1"/>
    </source>
</evidence>
<reference evidence="4" key="2">
    <citation type="submission" date="2023-10" db="EMBL/GenBank/DDBJ databases">
        <title>Genome Sequence of the Bacteria from From Gut Wall in Crohn's Disease.</title>
        <authorList>
            <person name="Rodriguez-Palacios A."/>
        </authorList>
    </citation>
    <scope>NUCLEOTIDE SEQUENCE</scope>
    <source>
        <strain evidence="4">CavFT-hAR58</strain>
    </source>
</reference>
<dbReference type="EMBL" id="VVND01000002">
    <property type="protein sequence ID" value="KAA3160682.1"/>
    <property type="molecule type" value="Genomic_DNA"/>
</dbReference>
<comment type="caution">
    <text evidence="4">The sequence shown here is derived from an EMBL/GenBank/DDBJ whole genome shotgun (WGS) entry which is preliminary data.</text>
</comment>
<dbReference type="GO" id="GO:0016757">
    <property type="term" value="F:glycosyltransferase activity"/>
    <property type="evidence" value="ECO:0007669"/>
    <property type="project" value="UniProtKB-KW"/>
</dbReference>